<dbReference type="Proteomes" id="UP001459277">
    <property type="component" value="Unassembled WGS sequence"/>
</dbReference>
<dbReference type="AlphaFoldDB" id="A0AAW2CLZ7"/>
<dbReference type="Gene3D" id="3.80.10.10">
    <property type="entry name" value="Ribonuclease Inhibitor"/>
    <property type="match status" value="1"/>
</dbReference>
<dbReference type="EMBL" id="JAZDWU010000006">
    <property type="protein sequence ID" value="KAK9998572.1"/>
    <property type="molecule type" value="Genomic_DNA"/>
</dbReference>
<evidence type="ECO:0000313" key="1">
    <source>
        <dbReference type="EMBL" id="KAK9998572.1"/>
    </source>
</evidence>
<accession>A0AAW2CLZ7</accession>
<dbReference type="PANTHER" id="PTHR38926:SF5">
    <property type="entry name" value="F-BOX AND LEUCINE-RICH REPEAT PROTEIN 6"/>
    <property type="match status" value="1"/>
</dbReference>
<evidence type="ECO:0000313" key="2">
    <source>
        <dbReference type="Proteomes" id="UP001459277"/>
    </source>
</evidence>
<dbReference type="InterPro" id="IPR036047">
    <property type="entry name" value="F-box-like_dom_sf"/>
</dbReference>
<protein>
    <recommendedName>
        <fullName evidence="3">F-box domain-containing protein</fullName>
    </recommendedName>
</protein>
<dbReference type="InterPro" id="IPR032675">
    <property type="entry name" value="LRR_dom_sf"/>
</dbReference>
<proteinExistence type="predicted"/>
<gene>
    <name evidence="1" type="ORF">SO802_018175</name>
</gene>
<reference evidence="1 2" key="1">
    <citation type="submission" date="2024-01" db="EMBL/GenBank/DDBJ databases">
        <title>A telomere-to-telomere, gap-free genome of sweet tea (Lithocarpus litseifolius).</title>
        <authorList>
            <person name="Zhou J."/>
        </authorList>
    </citation>
    <scope>NUCLEOTIDE SEQUENCE [LARGE SCALE GENOMIC DNA]</scope>
    <source>
        <strain evidence="1">Zhou-2022a</strain>
        <tissue evidence="1">Leaf</tissue>
    </source>
</reference>
<name>A0AAW2CLZ7_9ROSI</name>
<evidence type="ECO:0008006" key="3">
    <source>
        <dbReference type="Google" id="ProtNLM"/>
    </source>
</evidence>
<comment type="caution">
    <text evidence="1">The sequence shown here is derived from an EMBL/GenBank/DDBJ whole genome shotgun (WGS) entry which is preliminary data.</text>
</comment>
<dbReference type="PANTHER" id="PTHR38926">
    <property type="entry name" value="F-BOX DOMAIN CONTAINING PROTEIN, EXPRESSED"/>
    <property type="match status" value="1"/>
</dbReference>
<keyword evidence="2" id="KW-1185">Reference proteome</keyword>
<sequence>MHHGPGRGRAKSTEANWVQKEAGVQYFITALFDAHCVDAWVSREDEYHNRRKATYLMMARTKWEDLEEDCLLNVLTRVGTESLLYDIPFVCKSWYRASLDPSSWKIINFQNFVRQAPLASEYSRSLINCNGGNATTVMLPMSCEYLKSIINRSRGNATVVMLPFSCPNEVLRYLADQCGLGRSVAPIKVGFVACVGRRNTRK</sequence>
<organism evidence="1 2">
    <name type="scientific">Lithocarpus litseifolius</name>
    <dbReference type="NCBI Taxonomy" id="425828"/>
    <lineage>
        <taxon>Eukaryota</taxon>
        <taxon>Viridiplantae</taxon>
        <taxon>Streptophyta</taxon>
        <taxon>Embryophyta</taxon>
        <taxon>Tracheophyta</taxon>
        <taxon>Spermatophyta</taxon>
        <taxon>Magnoliopsida</taxon>
        <taxon>eudicotyledons</taxon>
        <taxon>Gunneridae</taxon>
        <taxon>Pentapetalae</taxon>
        <taxon>rosids</taxon>
        <taxon>fabids</taxon>
        <taxon>Fagales</taxon>
        <taxon>Fagaceae</taxon>
        <taxon>Lithocarpus</taxon>
    </lineage>
</organism>
<dbReference type="SUPFAM" id="SSF81383">
    <property type="entry name" value="F-box domain"/>
    <property type="match status" value="1"/>
</dbReference>